<organism evidence="3 4">
    <name type="scientific">Pseudorhizobium pelagicum</name>
    <dbReference type="NCBI Taxonomy" id="1509405"/>
    <lineage>
        <taxon>Bacteria</taxon>
        <taxon>Pseudomonadati</taxon>
        <taxon>Pseudomonadota</taxon>
        <taxon>Alphaproteobacteria</taxon>
        <taxon>Hyphomicrobiales</taxon>
        <taxon>Rhizobiaceae</taxon>
        <taxon>Rhizobium/Agrobacterium group</taxon>
        <taxon>Pseudorhizobium</taxon>
    </lineage>
</organism>
<feature type="region of interest" description="Disordered" evidence="1">
    <location>
        <begin position="49"/>
        <end position="73"/>
    </location>
</feature>
<evidence type="ECO:0000313" key="4">
    <source>
        <dbReference type="Proteomes" id="UP000052167"/>
    </source>
</evidence>
<gene>
    <name evidence="3" type="ORF">GV68_18325</name>
</gene>
<reference evidence="3 4" key="1">
    <citation type="submission" date="2014-06" db="EMBL/GenBank/DDBJ databases">
        <title>Rhizobium pelagicum/R2-400B4.</title>
        <authorList>
            <person name="Kimes N.E."/>
            <person name="Lopez-Perez M."/>
        </authorList>
    </citation>
    <scope>NUCLEOTIDE SEQUENCE [LARGE SCALE GENOMIC DNA]</scope>
    <source>
        <strain evidence="3 4">R2-400B4</strain>
    </source>
</reference>
<comment type="caution">
    <text evidence="3">The sequence shown here is derived from an EMBL/GenBank/DDBJ whole genome shotgun (WGS) entry which is preliminary data.</text>
</comment>
<dbReference type="InterPro" id="IPR025484">
    <property type="entry name" value="DUF4376"/>
</dbReference>
<evidence type="ECO:0000259" key="2">
    <source>
        <dbReference type="Pfam" id="PF14301"/>
    </source>
</evidence>
<dbReference type="RefSeq" id="WP_037164664.1">
    <property type="nucleotide sequence ID" value="NZ_CAJXID010000034.1"/>
</dbReference>
<proteinExistence type="predicted"/>
<protein>
    <recommendedName>
        <fullName evidence="2">DUF4376 domain-containing protein</fullName>
    </recommendedName>
</protein>
<feature type="domain" description="DUF4376" evidence="2">
    <location>
        <begin position="84"/>
        <end position="175"/>
    </location>
</feature>
<dbReference type="AlphaFoldDB" id="A0A922TBY9"/>
<name>A0A922TBY9_9HYPH</name>
<evidence type="ECO:0000313" key="3">
    <source>
        <dbReference type="EMBL" id="KEQ09961.1"/>
    </source>
</evidence>
<dbReference type="EMBL" id="JOKJ01000004">
    <property type="protein sequence ID" value="KEQ09961.1"/>
    <property type="molecule type" value="Genomic_DNA"/>
</dbReference>
<keyword evidence="4" id="KW-1185">Reference proteome</keyword>
<accession>A0A922TBY9</accession>
<sequence length="189" mass="20771">MGYFALEDGVSTSPLDGALEISEAQYHEAMSAIMSGRQVTIDGGFAVRDKQPSEHHDWENGAWVDKTPEPEPRPLTALDVDIEHDRRANEGKTFTVDGYGDIPLEGSLRTQTVLLALKDTARDLQAAEITAPVLFLTDRDNGDHNLTPEQVIALVDQGKAFMQALHEAKRALKAITPIPADYTADSYWP</sequence>
<dbReference type="Proteomes" id="UP000052167">
    <property type="component" value="Unassembled WGS sequence"/>
</dbReference>
<feature type="compositionally biased region" description="Basic and acidic residues" evidence="1">
    <location>
        <begin position="49"/>
        <end position="59"/>
    </location>
</feature>
<evidence type="ECO:0000256" key="1">
    <source>
        <dbReference type="SAM" id="MobiDB-lite"/>
    </source>
</evidence>
<dbReference type="Pfam" id="PF14301">
    <property type="entry name" value="DUF4376"/>
    <property type="match status" value="1"/>
</dbReference>